<protein>
    <recommendedName>
        <fullName evidence="5">DUF4160 domain-containing protein</fullName>
    </recommendedName>
</protein>
<dbReference type="Pfam" id="PF13711">
    <property type="entry name" value="DUF4160"/>
    <property type="match status" value="1"/>
</dbReference>
<organism evidence="1 3">
    <name type="scientific">Clostridium coskatii</name>
    <dbReference type="NCBI Taxonomy" id="1705578"/>
    <lineage>
        <taxon>Bacteria</taxon>
        <taxon>Bacillati</taxon>
        <taxon>Bacillota</taxon>
        <taxon>Clostridia</taxon>
        <taxon>Eubacteriales</taxon>
        <taxon>Clostridiaceae</taxon>
        <taxon>Clostridium</taxon>
    </lineage>
</organism>
<dbReference type="RefSeq" id="WP_063601373.1">
    <property type="nucleotide sequence ID" value="NZ_LITQ01000017.1"/>
</dbReference>
<evidence type="ECO:0000313" key="1">
    <source>
        <dbReference type="EMBL" id="OAA92742.1"/>
    </source>
</evidence>
<dbReference type="AlphaFoldDB" id="A0A162L8W0"/>
<evidence type="ECO:0000313" key="2">
    <source>
        <dbReference type="EMBL" id="OBR97725.1"/>
    </source>
</evidence>
<accession>A0A162L8W0</accession>
<gene>
    <name evidence="2" type="ORF">CLCOS_00820</name>
    <name evidence="1" type="ORF">WX73_00626</name>
</gene>
<proteinExistence type="predicted"/>
<evidence type="ECO:0008006" key="5">
    <source>
        <dbReference type="Google" id="ProtNLM"/>
    </source>
</evidence>
<dbReference type="Proteomes" id="UP000093694">
    <property type="component" value="Unassembled WGS sequence"/>
</dbReference>
<comment type="caution">
    <text evidence="1">The sequence shown here is derived from an EMBL/GenBank/DDBJ whole genome shotgun (WGS) entry which is preliminary data.</text>
</comment>
<evidence type="ECO:0000313" key="4">
    <source>
        <dbReference type="Proteomes" id="UP000093694"/>
    </source>
</evidence>
<name>A0A162L8W0_9CLOT</name>
<dbReference type="EMBL" id="LITQ01000017">
    <property type="protein sequence ID" value="OAA92742.1"/>
    <property type="molecule type" value="Genomic_DNA"/>
</dbReference>
<dbReference type="InterPro" id="IPR025427">
    <property type="entry name" value="DUF4160"/>
</dbReference>
<dbReference type="PATRIC" id="fig|1705578.3.peg.1009"/>
<dbReference type="EMBL" id="LROR01000017">
    <property type="protein sequence ID" value="OBR97725.1"/>
    <property type="molecule type" value="Genomic_DNA"/>
</dbReference>
<evidence type="ECO:0000313" key="3">
    <source>
        <dbReference type="Proteomes" id="UP000077384"/>
    </source>
</evidence>
<reference evidence="2 4" key="2">
    <citation type="journal article" date="2016" name="Front. Microbiol.">
        <title>Industrial Acetogenic Biocatalysts: A Comparative Metabolic and Genomic Analysis.</title>
        <authorList>
            <person name="Bengelsdorf F."/>
            <person name="Poehlein A."/>
            <person name="Sonja S."/>
            <person name="Erz C."/>
            <person name="Hummel T."/>
            <person name="Hoffmeister S."/>
            <person name="Daniel R."/>
            <person name="Durre P."/>
        </authorList>
    </citation>
    <scope>NUCLEOTIDE SEQUENCE [LARGE SCALE GENOMIC DNA]</scope>
    <source>
        <strain evidence="2 4">PTA-10522</strain>
    </source>
</reference>
<dbReference type="Proteomes" id="UP000077384">
    <property type="component" value="Unassembled WGS sequence"/>
</dbReference>
<reference evidence="1 3" key="1">
    <citation type="journal article" date="2015" name="Biotechnol. Bioeng.">
        <title>Genome sequence and phenotypic characterization of Caulobacter segnis.</title>
        <authorList>
            <person name="Patel S."/>
            <person name="Fletcher B."/>
            <person name="Scott D.C."/>
            <person name="Ely B."/>
        </authorList>
    </citation>
    <scope>NUCLEOTIDE SEQUENCE [LARGE SCALE GENOMIC DNA]</scope>
    <source>
        <strain evidence="1 3">PS02</strain>
    </source>
</reference>
<sequence length="92" mass="10754">MGELTRFDNVRIYMNYMDTDRHQEPHFHIELSDGKEASISIATGKILAGRIDNRTHKIIIAWILIHKEELWDRWNKAVSGKNFGKIPPKINL</sequence>
<keyword evidence="4" id="KW-1185">Reference proteome</keyword>